<reference evidence="2" key="1">
    <citation type="submission" date="2020-11" db="EMBL/GenBank/DDBJ databases">
        <authorList>
            <person name="Tran Van P."/>
        </authorList>
    </citation>
    <scope>NUCLEOTIDE SEQUENCE</scope>
</reference>
<dbReference type="EMBL" id="LR900419">
    <property type="protein sequence ID" value="CAD7245616.1"/>
    <property type="molecule type" value="Genomic_DNA"/>
</dbReference>
<proteinExistence type="predicted"/>
<accession>A0A7R8X9W9</accession>
<protein>
    <submittedName>
        <fullName evidence="2">Uncharacterized protein</fullName>
    </submittedName>
</protein>
<gene>
    <name evidence="2" type="ORF">DSTB1V02_LOCUS5486</name>
</gene>
<dbReference type="AlphaFoldDB" id="A0A7R8X9W9"/>
<evidence type="ECO:0000313" key="3">
    <source>
        <dbReference type="Proteomes" id="UP000677054"/>
    </source>
</evidence>
<sequence length="132" mass="14145">MTVGRVVTLNPRGFNPVLLKPILGAAEICRSRNPASFTDKLLLILVQVEAAVPPTTKLNYRGIGVVGLVHKRGLLFPWDHRHEEKVDGDDDDGGGGGGGGRSGRSVAPRAFSVEAFDFRFKPVEDGGLESSH</sequence>
<feature type="region of interest" description="Disordered" evidence="1">
    <location>
        <begin position="83"/>
        <end position="107"/>
    </location>
</feature>
<dbReference type="Proteomes" id="UP000677054">
    <property type="component" value="Unassembled WGS sequence"/>
</dbReference>
<keyword evidence="3" id="KW-1185">Reference proteome</keyword>
<evidence type="ECO:0000256" key="1">
    <source>
        <dbReference type="SAM" id="MobiDB-lite"/>
    </source>
</evidence>
<dbReference type="EMBL" id="CAJPEV010000902">
    <property type="protein sequence ID" value="CAG0889410.1"/>
    <property type="molecule type" value="Genomic_DNA"/>
</dbReference>
<name>A0A7R8X9W9_9CRUS</name>
<organism evidence="2">
    <name type="scientific">Darwinula stevensoni</name>
    <dbReference type="NCBI Taxonomy" id="69355"/>
    <lineage>
        <taxon>Eukaryota</taxon>
        <taxon>Metazoa</taxon>
        <taxon>Ecdysozoa</taxon>
        <taxon>Arthropoda</taxon>
        <taxon>Crustacea</taxon>
        <taxon>Oligostraca</taxon>
        <taxon>Ostracoda</taxon>
        <taxon>Podocopa</taxon>
        <taxon>Podocopida</taxon>
        <taxon>Darwinulocopina</taxon>
        <taxon>Darwinuloidea</taxon>
        <taxon>Darwinulidae</taxon>
        <taxon>Darwinula</taxon>
    </lineage>
</organism>
<evidence type="ECO:0000313" key="2">
    <source>
        <dbReference type="EMBL" id="CAD7245616.1"/>
    </source>
</evidence>